<dbReference type="Gene3D" id="3.10.20.720">
    <property type="match status" value="1"/>
</dbReference>
<reference evidence="1" key="1">
    <citation type="submission" date="2022-03" db="EMBL/GenBank/DDBJ databases">
        <authorList>
            <person name="Legras J.-L."/>
            <person name="Devillers H."/>
            <person name="Grondin C."/>
        </authorList>
    </citation>
    <scope>NUCLEOTIDE SEQUENCE</scope>
    <source>
        <strain evidence="1">CLIB 1423</strain>
    </source>
</reference>
<dbReference type="EMBL" id="CAKXYY010000030">
    <property type="protein sequence ID" value="CAH2355632.1"/>
    <property type="molecule type" value="Genomic_DNA"/>
</dbReference>
<gene>
    <name evidence="1" type="ORF">CLIB1423_30S00254</name>
</gene>
<proteinExistence type="predicted"/>
<dbReference type="GO" id="GO:0007059">
    <property type="term" value="P:chromosome segregation"/>
    <property type="evidence" value="ECO:0007669"/>
    <property type="project" value="InterPro"/>
</dbReference>
<protein>
    <submittedName>
        <fullName evidence="1">Inner kinetochore subunit Chl4p</fullName>
    </submittedName>
</protein>
<comment type="caution">
    <text evidence="1">The sequence shown here is derived from an EMBL/GenBank/DDBJ whole genome shotgun (WGS) entry which is preliminary data.</text>
</comment>
<dbReference type="Pfam" id="PF05238">
    <property type="entry name" value="CENP-N"/>
    <property type="match status" value="1"/>
</dbReference>
<organism evidence="1 2">
    <name type="scientific">[Candida] railenensis</name>
    <dbReference type="NCBI Taxonomy" id="45579"/>
    <lineage>
        <taxon>Eukaryota</taxon>
        <taxon>Fungi</taxon>
        <taxon>Dikarya</taxon>
        <taxon>Ascomycota</taxon>
        <taxon>Saccharomycotina</taxon>
        <taxon>Pichiomycetes</taxon>
        <taxon>Debaryomycetaceae</taxon>
        <taxon>Kurtzmaniella</taxon>
    </lineage>
</organism>
<dbReference type="AlphaFoldDB" id="A0A9P0QW39"/>
<dbReference type="OrthoDB" id="6585699at2759"/>
<dbReference type="Proteomes" id="UP000837801">
    <property type="component" value="Unassembled WGS sequence"/>
</dbReference>
<dbReference type="InterPro" id="IPR007902">
    <property type="entry name" value="Chl4/mis15/CENP-N"/>
</dbReference>
<accession>A0A9P0QW39</accession>
<keyword evidence="2" id="KW-1185">Reference proteome</keyword>
<evidence type="ECO:0000313" key="2">
    <source>
        <dbReference type="Proteomes" id="UP000837801"/>
    </source>
</evidence>
<sequence length="491" mass="55124">MKITVDSRRKNVLPNTYIPVLSKKVLGNILSRLPTNSIVQLSLLWPRLVHTQPHLEGDEKNKHNQRLLNKRIIQEIKNSYTPPSVPAGSSNSSTSAAAWRLPVKRKLVDKLLYEYWTKGLNLLQISQIDCQLIVDRPNAYYWISSTVKDRGGLGNEVPISLDPQRFLNELASDLNTMYMTYIYVCRHPTYPLVIIRIQVFDLQPISSSTLSSKASHNSNPHITSHKPYFLAIPLNSPHIIHSPGQSVVSKIVLQAVERNLSQDPTNILSLQTDENQKPVRSLESMHILKGNSRFGGSLGAWTPYADGTVDALPLDEVESHKLIEKEMALQDDAENGEDEMQKLKKIANLRFKGSEDGRFKSDRFYDDVKPISKRRKKFGGAVSFNNIEDREEVNDGYEEVQNSERTEFSSIAPVQYVDFTLQDTILDLQEESSGIVLKLSGSDVFAGLHELSVQTTERDSMILNPELVPGWLTGEEGASSGTVKNGSFLKS</sequence>
<name>A0A9P0QW39_9ASCO</name>
<dbReference type="GO" id="GO:0034080">
    <property type="term" value="P:CENP-A containing chromatin assembly"/>
    <property type="evidence" value="ECO:0007669"/>
    <property type="project" value="InterPro"/>
</dbReference>
<evidence type="ECO:0000313" key="1">
    <source>
        <dbReference type="EMBL" id="CAH2355632.1"/>
    </source>
</evidence>